<feature type="domain" description="RNA polymerase sigma factor 70 region 4 type 2" evidence="8">
    <location>
        <begin position="118"/>
        <end position="162"/>
    </location>
</feature>
<dbReference type="InterPro" id="IPR014284">
    <property type="entry name" value="RNA_pol_sigma-70_dom"/>
</dbReference>
<dbReference type="PROSITE" id="PS01063">
    <property type="entry name" value="SIGMA70_ECF"/>
    <property type="match status" value="1"/>
</dbReference>
<dbReference type="InterPro" id="IPR013324">
    <property type="entry name" value="RNA_pol_sigma_r3/r4-like"/>
</dbReference>
<evidence type="ECO:0000313" key="9">
    <source>
        <dbReference type="EMBL" id="ADL34822.1"/>
    </source>
</evidence>
<dbReference type="InterPro" id="IPR007627">
    <property type="entry name" value="RNA_pol_sigma70_r2"/>
</dbReference>
<evidence type="ECO:0000256" key="4">
    <source>
        <dbReference type="ARBA" id="ARBA00023125"/>
    </source>
</evidence>
<comment type="similarity">
    <text evidence="1 6">Belongs to the sigma-70 factor family. ECF subfamily.</text>
</comment>
<name>E0RVH3_BUTPB</name>
<dbReference type="SUPFAM" id="SSF88946">
    <property type="entry name" value="Sigma2 domain of RNA polymerase sigma factors"/>
    <property type="match status" value="1"/>
</dbReference>
<evidence type="ECO:0000313" key="10">
    <source>
        <dbReference type="Proteomes" id="UP000001299"/>
    </source>
</evidence>
<evidence type="ECO:0000256" key="1">
    <source>
        <dbReference type="ARBA" id="ARBA00010641"/>
    </source>
</evidence>
<dbReference type="NCBIfam" id="TIGR02937">
    <property type="entry name" value="sigma70-ECF"/>
    <property type="match status" value="1"/>
</dbReference>
<evidence type="ECO:0000256" key="3">
    <source>
        <dbReference type="ARBA" id="ARBA00023082"/>
    </source>
</evidence>
<keyword evidence="2 6" id="KW-0805">Transcription regulation</keyword>
<dbReference type="STRING" id="515622.bpr_I2089"/>
<keyword evidence="10" id="KW-1185">Reference proteome</keyword>
<dbReference type="Gene3D" id="1.10.10.10">
    <property type="entry name" value="Winged helix-like DNA-binding domain superfamily/Winged helix DNA-binding domain"/>
    <property type="match status" value="1"/>
</dbReference>
<dbReference type="InterPro" id="IPR013249">
    <property type="entry name" value="RNA_pol_sigma70_r4_t2"/>
</dbReference>
<dbReference type="InterPro" id="IPR000838">
    <property type="entry name" value="RNA_pol_sigma70_ECF_CS"/>
</dbReference>
<dbReference type="Pfam" id="PF04542">
    <property type="entry name" value="Sigma70_r2"/>
    <property type="match status" value="1"/>
</dbReference>
<dbReference type="GO" id="GO:0016987">
    <property type="term" value="F:sigma factor activity"/>
    <property type="evidence" value="ECO:0007669"/>
    <property type="project" value="UniProtKB-KW"/>
</dbReference>
<dbReference type="Gene3D" id="1.10.1740.10">
    <property type="match status" value="1"/>
</dbReference>
<dbReference type="PANTHER" id="PTHR43133">
    <property type="entry name" value="RNA POLYMERASE ECF-TYPE SIGMA FACTO"/>
    <property type="match status" value="1"/>
</dbReference>
<evidence type="ECO:0000256" key="6">
    <source>
        <dbReference type="RuleBase" id="RU000716"/>
    </source>
</evidence>
<evidence type="ECO:0000259" key="8">
    <source>
        <dbReference type="Pfam" id="PF08281"/>
    </source>
</evidence>
<dbReference type="PANTHER" id="PTHR43133:SF60">
    <property type="entry name" value="RNA POLYMERASE SIGMA FACTOR SIGV"/>
    <property type="match status" value="1"/>
</dbReference>
<keyword evidence="4 6" id="KW-0238">DNA-binding</keyword>
<dbReference type="eggNOG" id="COG1595">
    <property type="taxonomic scope" value="Bacteria"/>
</dbReference>
<dbReference type="InterPro" id="IPR039425">
    <property type="entry name" value="RNA_pol_sigma-70-like"/>
</dbReference>
<accession>E0RVH3</accession>
<dbReference type="Pfam" id="PF08281">
    <property type="entry name" value="Sigma70_r4_2"/>
    <property type="match status" value="1"/>
</dbReference>
<feature type="domain" description="RNA polymerase sigma-70 region 2" evidence="7">
    <location>
        <begin position="13"/>
        <end position="79"/>
    </location>
</feature>
<sequence>MGNTDSKDKLIQLMNSYKNLVFSVCLKLTGDYFTAEDIAQETFISAYEHLDEFDGASEKAWLCRIASNKCIDYLKAAERRAVPASTDEELQMEDAREGPLEVFATRDVLEKVEGKCMELPEGYAEIARMYFMGSMTAREISDKTDIPIKTVQTKIYRAREMLKKTVRKEDLLA</sequence>
<dbReference type="HOGENOM" id="CLU_047691_3_1_9"/>
<dbReference type="GO" id="GO:0006950">
    <property type="term" value="P:response to stress"/>
    <property type="evidence" value="ECO:0007669"/>
    <property type="project" value="UniProtKB-ARBA"/>
</dbReference>
<protein>
    <recommendedName>
        <fullName evidence="6">RNA polymerase sigma factor</fullName>
    </recommendedName>
</protein>
<dbReference type="EMBL" id="CP001810">
    <property type="protein sequence ID" value="ADL34822.1"/>
    <property type="molecule type" value="Genomic_DNA"/>
</dbReference>
<evidence type="ECO:0000256" key="2">
    <source>
        <dbReference type="ARBA" id="ARBA00023015"/>
    </source>
</evidence>
<dbReference type="SUPFAM" id="SSF88659">
    <property type="entry name" value="Sigma3 and sigma4 domains of RNA polymerase sigma factors"/>
    <property type="match status" value="1"/>
</dbReference>
<dbReference type="Proteomes" id="UP000001299">
    <property type="component" value="Chromosome 1"/>
</dbReference>
<evidence type="ECO:0000259" key="7">
    <source>
        <dbReference type="Pfam" id="PF04542"/>
    </source>
</evidence>
<dbReference type="GO" id="GO:0003677">
    <property type="term" value="F:DNA binding"/>
    <property type="evidence" value="ECO:0007669"/>
    <property type="project" value="UniProtKB-KW"/>
</dbReference>
<dbReference type="KEGG" id="bpb:bpr_I2089"/>
<dbReference type="InterPro" id="IPR036388">
    <property type="entry name" value="WH-like_DNA-bd_sf"/>
</dbReference>
<proteinExistence type="inferred from homology"/>
<organism evidence="9 10">
    <name type="scientific">Butyrivibrio proteoclasticus (strain ATCC 51982 / DSM 14932 / B316)</name>
    <name type="common">Clostridium proteoclasticum</name>
    <dbReference type="NCBI Taxonomy" id="515622"/>
    <lineage>
        <taxon>Bacteria</taxon>
        <taxon>Bacillati</taxon>
        <taxon>Bacillota</taxon>
        <taxon>Clostridia</taxon>
        <taxon>Lachnospirales</taxon>
        <taxon>Lachnospiraceae</taxon>
        <taxon>Butyrivibrio</taxon>
    </lineage>
</organism>
<gene>
    <name evidence="9" type="ordered locus">bpr_I2089</name>
</gene>
<keyword evidence="5 6" id="KW-0804">Transcription</keyword>
<dbReference type="GO" id="GO:0006352">
    <property type="term" value="P:DNA-templated transcription initiation"/>
    <property type="evidence" value="ECO:0007669"/>
    <property type="project" value="InterPro"/>
</dbReference>
<dbReference type="InterPro" id="IPR013325">
    <property type="entry name" value="RNA_pol_sigma_r2"/>
</dbReference>
<reference evidence="9 10" key="1">
    <citation type="journal article" date="2010" name="PLoS ONE">
        <title>The glycobiome of the rumen bacterium Butyrivibrio proteoclasticus B316(T) highlights adaptation to a polysaccharide-rich environment.</title>
        <authorList>
            <person name="Kelly W.J."/>
            <person name="Leahy S.C."/>
            <person name="Altermann E."/>
            <person name="Yeoman C.J."/>
            <person name="Dunne J.C."/>
            <person name="Kong Z."/>
            <person name="Pacheco D.M."/>
            <person name="Li D."/>
            <person name="Noel S.J."/>
            <person name="Moon C.D."/>
            <person name="Cookson A.L."/>
            <person name="Attwood G.T."/>
        </authorList>
    </citation>
    <scope>NUCLEOTIDE SEQUENCE [LARGE SCALE GENOMIC DNA]</scope>
    <source>
        <strain evidence="10">ATCC 51982 / DSM 14932 / B316</strain>
    </source>
</reference>
<keyword evidence="3 6" id="KW-0731">Sigma factor</keyword>
<evidence type="ECO:0000256" key="5">
    <source>
        <dbReference type="ARBA" id="ARBA00023163"/>
    </source>
</evidence>
<dbReference type="AlphaFoldDB" id="E0RVH3"/>